<keyword evidence="2" id="KW-0433">Leucine-rich repeat</keyword>
<evidence type="ECO:0000313" key="6">
    <source>
        <dbReference type="Proteomes" id="UP000054097"/>
    </source>
</evidence>
<sequence>MSGSKVYSLHGRGLKLDTKADIEPYLKELQALGHVEEIHIGGNTLGAPACQALAAVIEGIKTLKVANFADIFTGRLIDEIPTAIGALTNALIHTTNLVEIDLSDNAFGPRCAPSLVPFLSQNTHFSILKLSNNGLGPEGSVIIAEALEAGAKTARRHAAGGMGARMMGSVNPLDNATGPREPFKSNLRVFHCGRNRLQQESMEAWGKTFAAHGGLREVRLYQNGIFEPGFPALIAGLGQCPDLQYLDLQDNTISKQGSAAIARALPSWPNLETLNLSECYLTSRGSTAIFDTLNKGSSPNLTTLQLQFSEINEKALLVLAQAILEHQPKLTTLSINGNIADPEGKAIREITDALKEHGNDDALDELDEMEDPADAEEEEEEEEKLADEVGEEDEQGLREKLKEGAKDQSVDDLANMLGKASLS</sequence>
<accession>A0A0C3BD58</accession>
<dbReference type="HOGENOM" id="CLU_028747_3_0_1"/>
<dbReference type="Proteomes" id="UP000054097">
    <property type="component" value="Unassembled WGS sequence"/>
</dbReference>
<evidence type="ECO:0000256" key="2">
    <source>
        <dbReference type="ARBA" id="ARBA00022614"/>
    </source>
</evidence>
<dbReference type="SMART" id="SM00368">
    <property type="entry name" value="LRR_RI"/>
    <property type="match status" value="8"/>
</dbReference>
<dbReference type="PANTHER" id="PTHR24113">
    <property type="entry name" value="RAN GTPASE-ACTIVATING PROTEIN 1"/>
    <property type="match status" value="1"/>
</dbReference>
<organism evidence="5 6">
    <name type="scientific">Serendipita vermifera MAFF 305830</name>
    <dbReference type="NCBI Taxonomy" id="933852"/>
    <lineage>
        <taxon>Eukaryota</taxon>
        <taxon>Fungi</taxon>
        <taxon>Dikarya</taxon>
        <taxon>Basidiomycota</taxon>
        <taxon>Agaricomycotina</taxon>
        <taxon>Agaricomycetes</taxon>
        <taxon>Sebacinales</taxon>
        <taxon>Serendipitaceae</taxon>
        <taxon>Serendipita</taxon>
    </lineage>
</organism>
<dbReference type="GO" id="GO:0005634">
    <property type="term" value="C:nucleus"/>
    <property type="evidence" value="ECO:0007669"/>
    <property type="project" value="TreeGrafter"/>
</dbReference>
<evidence type="ECO:0000256" key="3">
    <source>
        <dbReference type="ARBA" id="ARBA00022737"/>
    </source>
</evidence>
<dbReference type="CDD" id="cd00116">
    <property type="entry name" value="LRR_RI"/>
    <property type="match status" value="1"/>
</dbReference>
<protein>
    <recommendedName>
        <fullName evidence="7">Ran-GTPase activating protein 1 C-terminal domain-containing protein</fullName>
    </recommendedName>
</protein>
<dbReference type="GO" id="GO:0048471">
    <property type="term" value="C:perinuclear region of cytoplasm"/>
    <property type="evidence" value="ECO:0007669"/>
    <property type="project" value="TreeGrafter"/>
</dbReference>
<name>A0A0C3BD58_SERVB</name>
<reference evidence="5 6" key="1">
    <citation type="submission" date="2014-04" db="EMBL/GenBank/DDBJ databases">
        <authorList>
            <consortium name="DOE Joint Genome Institute"/>
            <person name="Kuo A."/>
            <person name="Zuccaro A."/>
            <person name="Kohler A."/>
            <person name="Nagy L.G."/>
            <person name="Floudas D."/>
            <person name="Copeland A."/>
            <person name="Barry K.W."/>
            <person name="Cichocki N."/>
            <person name="Veneault-Fourrey C."/>
            <person name="LaButti K."/>
            <person name="Lindquist E.A."/>
            <person name="Lipzen A."/>
            <person name="Lundell T."/>
            <person name="Morin E."/>
            <person name="Murat C."/>
            <person name="Sun H."/>
            <person name="Tunlid A."/>
            <person name="Henrissat B."/>
            <person name="Grigoriev I.V."/>
            <person name="Hibbett D.S."/>
            <person name="Martin F."/>
            <person name="Nordberg H.P."/>
            <person name="Cantor M.N."/>
            <person name="Hua S.X."/>
        </authorList>
    </citation>
    <scope>NUCLEOTIDE SEQUENCE [LARGE SCALE GENOMIC DNA]</scope>
    <source>
        <strain evidence="5 6">MAFF 305830</strain>
    </source>
</reference>
<evidence type="ECO:0000256" key="1">
    <source>
        <dbReference type="ARBA" id="ARBA00022468"/>
    </source>
</evidence>
<dbReference type="GO" id="GO:0006913">
    <property type="term" value="P:nucleocytoplasmic transport"/>
    <property type="evidence" value="ECO:0007669"/>
    <property type="project" value="TreeGrafter"/>
</dbReference>
<feature type="compositionally biased region" description="Acidic residues" evidence="4">
    <location>
        <begin position="361"/>
        <end position="394"/>
    </location>
</feature>
<dbReference type="Pfam" id="PF00560">
    <property type="entry name" value="LRR_1"/>
    <property type="match status" value="1"/>
</dbReference>
<dbReference type="Gene3D" id="3.80.10.10">
    <property type="entry name" value="Ribonuclease Inhibitor"/>
    <property type="match status" value="1"/>
</dbReference>
<dbReference type="PANTHER" id="PTHR24113:SF12">
    <property type="entry name" value="RAN GTPASE-ACTIVATING PROTEIN 1"/>
    <property type="match status" value="1"/>
</dbReference>
<dbReference type="InterPro" id="IPR032675">
    <property type="entry name" value="LRR_dom_sf"/>
</dbReference>
<dbReference type="SUPFAM" id="SSF52047">
    <property type="entry name" value="RNI-like"/>
    <property type="match status" value="1"/>
</dbReference>
<feature type="compositionally biased region" description="Basic and acidic residues" evidence="4">
    <location>
        <begin position="395"/>
        <end position="409"/>
    </location>
</feature>
<keyword evidence="3" id="KW-0677">Repeat</keyword>
<dbReference type="InterPro" id="IPR027038">
    <property type="entry name" value="RanGap"/>
</dbReference>
<dbReference type="GO" id="GO:0005096">
    <property type="term" value="F:GTPase activator activity"/>
    <property type="evidence" value="ECO:0007669"/>
    <property type="project" value="UniProtKB-KW"/>
</dbReference>
<gene>
    <name evidence="5" type="ORF">M408DRAFT_328469</name>
</gene>
<dbReference type="GO" id="GO:0005829">
    <property type="term" value="C:cytosol"/>
    <property type="evidence" value="ECO:0007669"/>
    <property type="project" value="TreeGrafter"/>
</dbReference>
<reference evidence="6" key="2">
    <citation type="submission" date="2015-01" db="EMBL/GenBank/DDBJ databases">
        <title>Evolutionary Origins and Diversification of the Mycorrhizal Mutualists.</title>
        <authorList>
            <consortium name="DOE Joint Genome Institute"/>
            <consortium name="Mycorrhizal Genomics Consortium"/>
            <person name="Kohler A."/>
            <person name="Kuo A."/>
            <person name="Nagy L.G."/>
            <person name="Floudas D."/>
            <person name="Copeland A."/>
            <person name="Barry K.W."/>
            <person name="Cichocki N."/>
            <person name="Veneault-Fourrey C."/>
            <person name="LaButti K."/>
            <person name="Lindquist E.A."/>
            <person name="Lipzen A."/>
            <person name="Lundell T."/>
            <person name="Morin E."/>
            <person name="Murat C."/>
            <person name="Riley R."/>
            <person name="Ohm R."/>
            <person name="Sun H."/>
            <person name="Tunlid A."/>
            <person name="Henrissat B."/>
            <person name="Grigoriev I.V."/>
            <person name="Hibbett D.S."/>
            <person name="Martin F."/>
        </authorList>
    </citation>
    <scope>NUCLEOTIDE SEQUENCE [LARGE SCALE GENOMIC DNA]</scope>
    <source>
        <strain evidence="6">MAFF 305830</strain>
    </source>
</reference>
<feature type="region of interest" description="Disordered" evidence="4">
    <location>
        <begin position="358"/>
        <end position="423"/>
    </location>
</feature>
<dbReference type="GO" id="GO:0031267">
    <property type="term" value="F:small GTPase binding"/>
    <property type="evidence" value="ECO:0007669"/>
    <property type="project" value="TreeGrafter"/>
</dbReference>
<dbReference type="AlphaFoldDB" id="A0A0C3BD58"/>
<evidence type="ECO:0000313" key="5">
    <source>
        <dbReference type="EMBL" id="KIM30064.1"/>
    </source>
</evidence>
<dbReference type="EMBL" id="KN824286">
    <property type="protein sequence ID" value="KIM30064.1"/>
    <property type="molecule type" value="Genomic_DNA"/>
</dbReference>
<dbReference type="InterPro" id="IPR001611">
    <property type="entry name" value="Leu-rich_rpt"/>
</dbReference>
<evidence type="ECO:0008006" key="7">
    <source>
        <dbReference type="Google" id="ProtNLM"/>
    </source>
</evidence>
<evidence type="ECO:0000256" key="4">
    <source>
        <dbReference type="SAM" id="MobiDB-lite"/>
    </source>
</evidence>
<dbReference type="OrthoDB" id="184583at2759"/>
<proteinExistence type="predicted"/>
<dbReference type="Pfam" id="PF13516">
    <property type="entry name" value="LRR_6"/>
    <property type="match status" value="2"/>
</dbReference>
<keyword evidence="1" id="KW-0343">GTPase activation</keyword>
<dbReference type="STRING" id="933852.A0A0C3BD58"/>
<keyword evidence="6" id="KW-1185">Reference proteome</keyword>